<evidence type="ECO:0000313" key="1">
    <source>
        <dbReference type="EMBL" id="CAE6905227.1"/>
    </source>
</evidence>
<gene>
    <name evidence="1" type="ORF">R70211_03545</name>
</gene>
<name>A0A9N8MUH9_9BURK</name>
<reference evidence="1" key="1">
    <citation type="submission" date="2021-02" db="EMBL/GenBank/DDBJ databases">
        <authorList>
            <person name="Vanwijnsberghe S."/>
        </authorList>
    </citation>
    <scope>NUCLEOTIDE SEQUENCE</scope>
    <source>
        <strain evidence="1">R-70211</strain>
    </source>
</reference>
<keyword evidence="2" id="KW-1185">Reference proteome</keyword>
<dbReference type="AlphaFoldDB" id="A0A9N8MUH9"/>
<dbReference type="InterPro" id="IPR042099">
    <property type="entry name" value="ANL_N_sf"/>
</dbReference>
<proteinExistence type="predicted"/>
<dbReference type="Gene3D" id="3.40.50.12780">
    <property type="entry name" value="N-terminal domain of ligase-like"/>
    <property type="match status" value="1"/>
</dbReference>
<dbReference type="Proteomes" id="UP000675121">
    <property type="component" value="Unassembled WGS sequence"/>
</dbReference>
<dbReference type="RefSeq" id="WP_201085185.1">
    <property type="nucleotide sequence ID" value="NZ_CAJNAS010000009.1"/>
</dbReference>
<dbReference type="PANTHER" id="PTHR36932">
    <property type="entry name" value="CAPSULAR POLYSACCHARIDE BIOSYNTHESIS PROTEIN"/>
    <property type="match status" value="1"/>
</dbReference>
<evidence type="ECO:0008006" key="3">
    <source>
        <dbReference type="Google" id="ProtNLM"/>
    </source>
</evidence>
<organism evidence="1 2">
    <name type="scientific">Paraburkholderia domus</name>
    <dbReference type="NCBI Taxonomy" id="2793075"/>
    <lineage>
        <taxon>Bacteria</taxon>
        <taxon>Pseudomonadati</taxon>
        <taxon>Pseudomonadota</taxon>
        <taxon>Betaproteobacteria</taxon>
        <taxon>Burkholderiales</taxon>
        <taxon>Burkholderiaceae</taxon>
        <taxon>Paraburkholderia</taxon>
    </lineage>
</organism>
<dbReference type="SUPFAM" id="SSF56801">
    <property type="entry name" value="Acetyl-CoA synthetase-like"/>
    <property type="match status" value="1"/>
</dbReference>
<dbReference type="EMBL" id="CAJNAS010000009">
    <property type="protein sequence ID" value="CAE6905227.1"/>
    <property type="molecule type" value="Genomic_DNA"/>
</dbReference>
<dbReference type="PANTHER" id="PTHR36932:SF1">
    <property type="entry name" value="CAPSULAR POLYSACCHARIDE BIOSYNTHESIS PROTEIN"/>
    <property type="match status" value="1"/>
</dbReference>
<sequence length="418" mass="47500">MKNQPTADVIEQVKDIPIYKQSIAEKFFPILEKPAIALDFPDNWMTAQLAAALETGAAEFVLSTGTHHARMQIIRPPYFLLNSYYQLWSEHPDIRFTWQQQCQRVSLTTVLATEHVARVNARKSGEDTAETASSRMRRLDQRTSYLNQKLDPALWERADIECMLDDIEAARQPHPHGFYHLDCSSYHLAHFVLKVSEYGLGERFPQPASIIHAYEYTPANVRRFLLEQFSCPVIDLFGSTELGYLYYSDRHGRYSPYLDKMQLELVPFAASDSVCSLIVSSVRNPYMPLIRYRSGDCVQTADGSVDPEKIVRFCGREKEMLSTSHGIVSQADFDDLVCAASPNIFVYQLHTVEQSKACLHYTTFDRAPLIPHEAADLQKRIQEATGMDCTISHRTHIAIGKSGKYAWLAKPHESANNS</sequence>
<protein>
    <recommendedName>
        <fullName evidence="3">Phenylacetate-CoA ligase</fullName>
    </recommendedName>
</protein>
<accession>A0A9N8MUH9</accession>
<dbReference type="InterPro" id="IPR053158">
    <property type="entry name" value="CapK_Type1_Caps_Biosynth"/>
</dbReference>
<comment type="caution">
    <text evidence="1">The sequence shown here is derived from an EMBL/GenBank/DDBJ whole genome shotgun (WGS) entry which is preliminary data.</text>
</comment>
<evidence type="ECO:0000313" key="2">
    <source>
        <dbReference type="Proteomes" id="UP000675121"/>
    </source>
</evidence>